<evidence type="ECO:0000259" key="1">
    <source>
        <dbReference type="Pfam" id="PF07238"/>
    </source>
</evidence>
<evidence type="ECO:0000313" key="2">
    <source>
        <dbReference type="EMBL" id="BBO73576.1"/>
    </source>
</evidence>
<evidence type="ECO:0000313" key="3">
    <source>
        <dbReference type="Proteomes" id="UP000427769"/>
    </source>
</evidence>
<dbReference type="KEGG" id="dwd:DSCW_09930"/>
<dbReference type="AlphaFoldDB" id="A0A5K7YW73"/>
<feature type="domain" description="PilZ" evidence="1">
    <location>
        <begin position="3"/>
        <end position="107"/>
    </location>
</feature>
<dbReference type="EMBL" id="AP021875">
    <property type="protein sequence ID" value="BBO73576.1"/>
    <property type="molecule type" value="Genomic_DNA"/>
</dbReference>
<dbReference type="InterPro" id="IPR009875">
    <property type="entry name" value="PilZ_domain"/>
</dbReference>
<dbReference type="RefSeq" id="WP_155302669.1">
    <property type="nucleotide sequence ID" value="NZ_AP021875.1"/>
</dbReference>
<keyword evidence="3" id="KW-1185">Reference proteome</keyword>
<reference evidence="2 3" key="1">
    <citation type="submission" date="2019-11" db="EMBL/GenBank/DDBJ databases">
        <title>Comparative genomics of hydrocarbon-degrading Desulfosarcina strains.</title>
        <authorList>
            <person name="Watanabe M."/>
            <person name="Kojima H."/>
            <person name="Fukui M."/>
        </authorList>
    </citation>
    <scope>NUCLEOTIDE SEQUENCE [LARGE SCALE GENOMIC DNA]</scope>
    <source>
        <strain evidence="2 3">PP31</strain>
    </source>
</reference>
<dbReference type="OrthoDB" id="5432596at2"/>
<dbReference type="Gene3D" id="2.40.10.220">
    <property type="entry name" value="predicted glycosyltransferase like domains"/>
    <property type="match status" value="1"/>
</dbReference>
<sequence length="116" mass="13222">MNEKRKHSRVESIYLLNYVNLDENDKELMQGMGRTINVSESGIMLETHVSFNENDTVDVVVGLKEDMVTIRGKVVFTRTAESGRYQSGIQFLSIEDESLVTLRRYIEAFNALSDKG</sequence>
<protein>
    <recommendedName>
        <fullName evidence="1">PilZ domain-containing protein</fullName>
    </recommendedName>
</protein>
<accession>A0A5K7YW73</accession>
<name>A0A5K7YW73_9BACT</name>
<proteinExistence type="predicted"/>
<dbReference type="GO" id="GO:0035438">
    <property type="term" value="F:cyclic-di-GMP binding"/>
    <property type="evidence" value="ECO:0007669"/>
    <property type="project" value="InterPro"/>
</dbReference>
<dbReference type="Proteomes" id="UP000427769">
    <property type="component" value="Chromosome"/>
</dbReference>
<organism evidence="2 3">
    <name type="scientific">Desulfosarcina widdelii</name>
    <dbReference type="NCBI Taxonomy" id="947919"/>
    <lineage>
        <taxon>Bacteria</taxon>
        <taxon>Pseudomonadati</taxon>
        <taxon>Thermodesulfobacteriota</taxon>
        <taxon>Desulfobacteria</taxon>
        <taxon>Desulfobacterales</taxon>
        <taxon>Desulfosarcinaceae</taxon>
        <taxon>Desulfosarcina</taxon>
    </lineage>
</organism>
<dbReference type="SUPFAM" id="SSF141371">
    <property type="entry name" value="PilZ domain-like"/>
    <property type="match status" value="1"/>
</dbReference>
<dbReference type="Pfam" id="PF07238">
    <property type="entry name" value="PilZ"/>
    <property type="match status" value="1"/>
</dbReference>
<gene>
    <name evidence="2" type="ORF">DSCW_09930</name>
</gene>